<keyword evidence="1" id="KW-0472">Membrane</keyword>
<feature type="non-terminal residue" evidence="2">
    <location>
        <position position="77"/>
    </location>
</feature>
<protein>
    <submittedName>
        <fullName evidence="2">Amino acid permease</fullName>
    </submittedName>
</protein>
<evidence type="ECO:0000256" key="1">
    <source>
        <dbReference type="SAM" id="Phobius"/>
    </source>
</evidence>
<comment type="caution">
    <text evidence="2">The sequence shown here is derived from an EMBL/GenBank/DDBJ whole genome shotgun (WGS) entry which is preliminary data.</text>
</comment>
<evidence type="ECO:0000313" key="3">
    <source>
        <dbReference type="Proteomes" id="UP000473571"/>
    </source>
</evidence>
<evidence type="ECO:0000313" key="2">
    <source>
        <dbReference type="EMBL" id="KAB0642985.1"/>
    </source>
</evidence>
<keyword evidence="1" id="KW-0812">Transmembrane</keyword>
<dbReference type="EMBL" id="VZOL01001084">
    <property type="protein sequence ID" value="KAB0642985.1"/>
    <property type="molecule type" value="Genomic_DNA"/>
</dbReference>
<proteinExistence type="predicted"/>
<sequence length="77" mass="7409">MSSHADSPAAHHGGSLTIFQGAALYIGAVLGTGVIALPALAAEVAGPASLLAWAALVVLSGPLAATFAALGARYPDA</sequence>
<dbReference type="AlphaFoldDB" id="A0A6L3N804"/>
<feature type="transmembrane region" description="Helical" evidence="1">
    <location>
        <begin position="22"/>
        <end position="44"/>
    </location>
</feature>
<name>A0A6L3N804_9BURK</name>
<dbReference type="Proteomes" id="UP000473571">
    <property type="component" value="Unassembled WGS sequence"/>
</dbReference>
<dbReference type="Gene3D" id="1.20.1740.10">
    <property type="entry name" value="Amino acid/polyamine transporter I"/>
    <property type="match status" value="1"/>
</dbReference>
<organism evidence="2 3">
    <name type="scientific">Burkholderia territorii</name>
    <dbReference type="NCBI Taxonomy" id="1503055"/>
    <lineage>
        <taxon>Bacteria</taxon>
        <taxon>Pseudomonadati</taxon>
        <taxon>Pseudomonadota</taxon>
        <taxon>Betaproteobacteria</taxon>
        <taxon>Burkholderiales</taxon>
        <taxon>Burkholderiaceae</taxon>
        <taxon>Burkholderia</taxon>
        <taxon>Burkholderia cepacia complex</taxon>
    </lineage>
</organism>
<gene>
    <name evidence="2" type="ORF">F7R13_33505</name>
</gene>
<keyword evidence="1" id="KW-1133">Transmembrane helix</keyword>
<accession>A0A6L3N804</accession>
<reference evidence="2 3" key="1">
    <citation type="submission" date="2019-09" db="EMBL/GenBank/DDBJ databases">
        <title>Draft genome sequences of 48 bacterial type strains from the CCUG.</title>
        <authorList>
            <person name="Tunovic T."/>
            <person name="Pineiro-Iglesias B."/>
            <person name="Unosson C."/>
            <person name="Inganas E."/>
            <person name="Ohlen M."/>
            <person name="Cardew S."/>
            <person name="Jensie-Markopoulos S."/>
            <person name="Salva-Serra F."/>
            <person name="Jaen-Luchoro D."/>
            <person name="Karlsson R."/>
            <person name="Svensson-Stadler L."/>
            <person name="Chun J."/>
            <person name="Moore E."/>
        </authorList>
    </citation>
    <scope>NUCLEOTIDE SEQUENCE [LARGE SCALE GENOMIC DNA]</scope>
    <source>
        <strain evidence="2 3">CCUG 65687</strain>
    </source>
</reference>
<feature type="transmembrane region" description="Helical" evidence="1">
    <location>
        <begin position="50"/>
        <end position="72"/>
    </location>
</feature>